<reference evidence="1" key="2">
    <citation type="journal article" date="2015" name="Data Brief">
        <title>Shoot transcriptome of the giant reed, Arundo donax.</title>
        <authorList>
            <person name="Barrero R.A."/>
            <person name="Guerrero F.D."/>
            <person name="Moolhuijzen P."/>
            <person name="Goolsby J.A."/>
            <person name="Tidwell J."/>
            <person name="Bellgard S.E."/>
            <person name="Bellgard M.I."/>
        </authorList>
    </citation>
    <scope>NUCLEOTIDE SEQUENCE</scope>
    <source>
        <tissue evidence="1">Shoot tissue taken approximately 20 cm above the soil surface</tissue>
    </source>
</reference>
<accession>A0A0A9B4R3</accession>
<proteinExistence type="predicted"/>
<dbReference type="EMBL" id="GBRH01243568">
    <property type="protein sequence ID" value="JAD54327.1"/>
    <property type="molecule type" value="Transcribed_RNA"/>
</dbReference>
<dbReference type="AlphaFoldDB" id="A0A0A9B4R3"/>
<evidence type="ECO:0000313" key="1">
    <source>
        <dbReference type="EMBL" id="JAD54327.1"/>
    </source>
</evidence>
<protein>
    <submittedName>
        <fullName evidence="1">Uncharacterized protein</fullName>
    </submittedName>
</protein>
<reference evidence="1" key="1">
    <citation type="submission" date="2014-09" db="EMBL/GenBank/DDBJ databases">
        <authorList>
            <person name="Magalhaes I.L.F."/>
            <person name="Oliveira U."/>
            <person name="Santos F.R."/>
            <person name="Vidigal T.H.D.A."/>
            <person name="Brescovit A.D."/>
            <person name="Santos A.J."/>
        </authorList>
    </citation>
    <scope>NUCLEOTIDE SEQUENCE</scope>
    <source>
        <tissue evidence="1">Shoot tissue taken approximately 20 cm above the soil surface</tissue>
    </source>
</reference>
<sequence length="33" mass="3862">MIIVNLLCLIIHVNDNLNHLCIHYQQVSDTSRK</sequence>
<organism evidence="1">
    <name type="scientific">Arundo donax</name>
    <name type="common">Giant reed</name>
    <name type="synonym">Donax arundinaceus</name>
    <dbReference type="NCBI Taxonomy" id="35708"/>
    <lineage>
        <taxon>Eukaryota</taxon>
        <taxon>Viridiplantae</taxon>
        <taxon>Streptophyta</taxon>
        <taxon>Embryophyta</taxon>
        <taxon>Tracheophyta</taxon>
        <taxon>Spermatophyta</taxon>
        <taxon>Magnoliopsida</taxon>
        <taxon>Liliopsida</taxon>
        <taxon>Poales</taxon>
        <taxon>Poaceae</taxon>
        <taxon>PACMAD clade</taxon>
        <taxon>Arundinoideae</taxon>
        <taxon>Arundineae</taxon>
        <taxon>Arundo</taxon>
    </lineage>
</organism>
<name>A0A0A9B4R3_ARUDO</name>